<dbReference type="EMBL" id="SJPG01000001">
    <property type="protein sequence ID" value="TWT59526.1"/>
    <property type="molecule type" value="Genomic_DNA"/>
</dbReference>
<accession>A0A5C5X955</accession>
<keyword evidence="2" id="KW-1185">Reference proteome</keyword>
<organism evidence="1 2">
    <name type="scientific">Rubinisphaera italica</name>
    <dbReference type="NCBI Taxonomy" id="2527969"/>
    <lineage>
        <taxon>Bacteria</taxon>
        <taxon>Pseudomonadati</taxon>
        <taxon>Planctomycetota</taxon>
        <taxon>Planctomycetia</taxon>
        <taxon>Planctomycetales</taxon>
        <taxon>Planctomycetaceae</taxon>
        <taxon>Rubinisphaera</taxon>
    </lineage>
</organism>
<proteinExistence type="predicted"/>
<dbReference type="OrthoDB" id="5772099at2"/>
<name>A0A5C5X955_9PLAN</name>
<comment type="caution">
    <text evidence="1">The sequence shown here is derived from an EMBL/GenBank/DDBJ whole genome shotgun (WGS) entry which is preliminary data.</text>
</comment>
<evidence type="ECO:0000313" key="2">
    <source>
        <dbReference type="Proteomes" id="UP000316095"/>
    </source>
</evidence>
<dbReference type="Proteomes" id="UP000316095">
    <property type="component" value="Unassembled WGS sequence"/>
</dbReference>
<gene>
    <name evidence="1" type="ORF">Pan54_02330</name>
</gene>
<dbReference type="AlphaFoldDB" id="A0A5C5X955"/>
<reference evidence="1 2" key="1">
    <citation type="submission" date="2019-02" db="EMBL/GenBank/DDBJ databases">
        <title>Deep-cultivation of Planctomycetes and their phenomic and genomic characterization uncovers novel biology.</title>
        <authorList>
            <person name="Wiegand S."/>
            <person name="Jogler M."/>
            <person name="Boedeker C."/>
            <person name="Pinto D."/>
            <person name="Vollmers J."/>
            <person name="Rivas-Marin E."/>
            <person name="Kohn T."/>
            <person name="Peeters S.H."/>
            <person name="Heuer A."/>
            <person name="Rast P."/>
            <person name="Oberbeckmann S."/>
            <person name="Bunk B."/>
            <person name="Jeske O."/>
            <person name="Meyerdierks A."/>
            <person name="Storesund J.E."/>
            <person name="Kallscheuer N."/>
            <person name="Luecker S."/>
            <person name="Lage O.M."/>
            <person name="Pohl T."/>
            <person name="Merkel B.J."/>
            <person name="Hornburger P."/>
            <person name="Mueller R.-W."/>
            <person name="Bruemmer F."/>
            <person name="Labrenz M."/>
            <person name="Spormann A.M."/>
            <person name="Op Den Camp H."/>
            <person name="Overmann J."/>
            <person name="Amann R."/>
            <person name="Jetten M.S.M."/>
            <person name="Mascher T."/>
            <person name="Medema M.H."/>
            <person name="Devos D.P."/>
            <person name="Kaster A.-K."/>
            <person name="Ovreas L."/>
            <person name="Rohde M."/>
            <person name="Galperin M.Y."/>
            <person name="Jogler C."/>
        </authorList>
    </citation>
    <scope>NUCLEOTIDE SEQUENCE [LARGE SCALE GENOMIC DNA]</scope>
    <source>
        <strain evidence="1 2">Pan54</strain>
    </source>
</reference>
<evidence type="ECO:0000313" key="1">
    <source>
        <dbReference type="EMBL" id="TWT59526.1"/>
    </source>
</evidence>
<sequence length="71" mass="8279">MTELLEQLFDRVSKLPPEEQDEIANWMMKELDSERKWDALFAKSQDRLSELGAAALTENSEGLTEEMEFEK</sequence>
<protein>
    <submittedName>
        <fullName evidence="1">Uncharacterized protein</fullName>
    </submittedName>
</protein>
<dbReference type="RefSeq" id="WP_146501667.1">
    <property type="nucleotide sequence ID" value="NZ_SJPG01000001.1"/>
</dbReference>